<keyword evidence="2" id="KW-1185">Reference proteome</keyword>
<sequence>MDAVDNSSYQNHHLGHMRRLLPGSWRVASEISRYTRYNWAVMNFRAQNRVNSHVGAQLSCVLLSANPTFPAHRTLMRHASSDTRYKPCVRAGS</sequence>
<accession>A0ABN8XKK6</accession>
<name>A0ABN8XKK6_RANTA</name>
<comment type="caution">
    <text evidence="1">The sequence shown here is derived from an EMBL/GenBank/DDBJ whole genome shotgun (WGS) entry which is preliminary data.</text>
</comment>
<proteinExistence type="predicted"/>
<evidence type="ECO:0000313" key="1">
    <source>
        <dbReference type="EMBL" id="CAI9149075.1"/>
    </source>
</evidence>
<evidence type="ECO:0000313" key="2">
    <source>
        <dbReference type="Proteomes" id="UP001176941"/>
    </source>
</evidence>
<gene>
    <name evidence="1" type="ORF">MRATA1EN1_LOCUS30693</name>
</gene>
<reference evidence="1" key="1">
    <citation type="submission" date="2023-04" db="EMBL/GenBank/DDBJ databases">
        <authorList>
            <consortium name="ELIXIR-Norway"/>
        </authorList>
    </citation>
    <scope>NUCLEOTIDE SEQUENCE [LARGE SCALE GENOMIC DNA]</scope>
</reference>
<protein>
    <submittedName>
        <fullName evidence="1">Uncharacterized protein</fullName>
    </submittedName>
</protein>
<dbReference type="EMBL" id="CATKSN020000120">
    <property type="protein sequence ID" value="CAI9149075.1"/>
    <property type="molecule type" value="Genomic_DNA"/>
</dbReference>
<organism evidence="1 2">
    <name type="scientific">Rangifer tarandus platyrhynchus</name>
    <name type="common">Svalbard reindeer</name>
    <dbReference type="NCBI Taxonomy" id="3082113"/>
    <lineage>
        <taxon>Eukaryota</taxon>
        <taxon>Metazoa</taxon>
        <taxon>Chordata</taxon>
        <taxon>Craniata</taxon>
        <taxon>Vertebrata</taxon>
        <taxon>Euteleostomi</taxon>
        <taxon>Mammalia</taxon>
        <taxon>Eutheria</taxon>
        <taxon>Laurasiatheria</taxon>
        <taxon>Artiodactyla</taxon>
        <taxon>Ruminantia</taxon>
        <taxon>Pecora</taxon>
        <taxon>Cervidae</taxon>
        <taxon>Odocoileinae</taxon>
        <taxon>Rangifer</taxon>
    </lineage>
</organism>
<dbReference type="Proteomes" id="UP001176941">
    <property type="component" value="Unassembled WGS sequence"/>
</dbReference>